<sequence>MAVYVSMPFLVAAATGIYFLDKNHYQPKELGAGIRATIQDVVAKAKAKANTTQMPKLAPQFDGLDSFETLVDR</sequence>
<protein>
    <submittedName>
        <fullName evidence="1">Uncharacterized protein</fullName>
    </submittedName>
</protein>
<keyword evidence="2" id="KW-1185">Reference proteome</keyword>
<name>A0A498JHW6_MALDO</name>
<dbReference type="Proteomes" id="UP000290289">
    <property type="component" value="Chromosome 7"/>
</dbReference>
<dbReference type="Gramene" id="mRNA:MD07G0249800">
    <property type="protein sequence ID" value="mRNA:MD07G0249800"/>
    <property type="gene ID" value="MD07G0249800"/>
</dbReference>
<comment type="caution">
    <text evidence="1">The sequence shown here is derived from an EMBL/GenBank/DDBJ whole genome shotgun (WGS) entry which is preliminary data.</text>
</comment>
<gene>
    <name evidence="1" type="ORF">DVH24_024982</name>
</gene>
<accession>A0A498JHW6</accession>
<evidence type="ECO:0000313" key="1">
    <source>
        <dbReference type="EMBL" id="RXH95298.1"/>
    </source>
</evidence>
<dbReference type="EMBL" id="RDQH01000333">
    <property type="protein sequence ID" value="RXH95298.1"/>
    <property type="molecule type" value="Genomic_DNA"/>
</dbReference>
<evidence type="ECO:0000313" key="2">
    <source>
        <dbReference type="Proteomes" id="UP000290289"/>
    </source>
</evidence>
<proteinExistence type="predicted"/>
<reference evidence="1 2" key="1">
    <citation type="submission" date="2018-10" db="EMBL/GenBank/DDBJ databases">
        <title>A high-quality apple genome assembly.</title>
        <authorList>
            <person name="Hu J."/>
        </authorList>
    </citation>
    <scope>NUCLEOTIDE SEQUENCE [LARGE SCALE GENOMIC DNA]</scope>
    <source>
        <strain evidence="2">cv. HFTH1</strain>
        <tissue evidence="1">Young leaf</tissue>
    </source>
</reference>
<dbReference type="AlphaFoldDB" id="A0A498JHW6"/>
<organism evidence="1 2">
    <name type="scientific">Malus domestica</name>
    <name type="common">Apple</name>
    <name type="synonym">Pyrus malus</name>
    <dbReference type="NCBI Taxonomy" id="3750"/>
    <lineage>
        <taxon>Eukaryota</taxon>
        <taxon>Viridiplantae</taxon>
        <taxon>Streptophyta</taxon>
        <taxon>Embryophyta</taxon>
        <taxon>Tracheophyta</taxon>
        <taxon>Spermatophyta</taxon>
        <taxon>Magnoliopsida</taxon>
        <taxon>eudicotyledons</taxon>
        <taxon>Gunneridae</taxon>
        <taxon>Pentapetalae</taxon>
        <taxon>rosids</taxon>
        <taxon>fabids</taxon>
        <taxon>Rosales</taxon>
        <taxon>Rosaceae</taxon>
        <taxon>Amygdaloideae</taxon>
        <taxon>Maleae</taxon>
        <taxon>Malus</taxon>
    </lineage>
</organism>